<feature type="compositionally biased region" description="Pro residues" evidence="1">
    <location>
        <begin position="48"/>
        <end position="65"/>
    </location>
</feature>
<protein>
    <recommendedName>
        <fullName evidence="2">Transcription factor zinc-finger domain-containing protein</fullName>
    </recommendedName>
</protein>
<feature type="region of interest" description="Disordered" evidence="1">
    <location>
        <begin position="47"/>
        <end position="90"/>
    </location>
</feature>
<proteinExistence type="predicted"/>
<evidence type="ECO:0000313" key="3">
    <source>
        <dbReference type="EMBL" id="SMC66450.1"/>
    </source>
</evidence>
<reference evidence="4" key="1">
    <citation type="submission" date="2017-04" db="EMBL/GenBank/DDBJ databases">
        <authorList>
            <person name="Varghese N."/>
            <person name="Submissions S."/>
        </authorList>
    </citation>
    <scope>NUCLEOTIDE SEQUENCE [LARGE SCALE GENOMIC DNA]</scope>
    <source>
        <strain evidence="4">DSM 44073</strain>
    </source>
</reference>
<evidence type="ECO:0000259" key="2">
    <source>
        <dbReference type="Pfam" id="PF13453"/>
    </source>
</evidence>
<dbReference type="Pfam" id="PF13453">
    <property type="entry name" value="Zn_ribbon_TFIIB"/>
    <property type="match status" value="1"/>
</dbReference>
<name>A0A1W2B0X2_9PSEU</name>
<evidence type="ECO:0000256" key="1">
    <source>
        <dbReference type="SAM" id="MobiDB-lite"/>
    </source>
</evidence>
<dbReference type="RefSeq" id="WP_030478291.1">
    <property type="nucleotide sequence ID" value="NZ_FWYC01000004.1"/>
</dbReference>
<dbReference type="eggNOG" id="COG3809">
    <property type="taxonomic scope" value="Bacteria"/>
</dbReference>
<dbReference type="OrthoDB" id="9814037at2"/>
<evidence type="ECO:0000313" key="4">
    <source>
        <dbReference type="Proteomes" id="UP000192840"/>
    </source>
</evidence>
<dbReference type="AlphaFoldDB" id="A0A1W2B0X2"/>
<accession>A0A1W2B0X2</accession>
<organism evidence="3 4">
    <name type="scientific">Lentzea albidocapillata</name>
    <dbReference type="NCBI Taxonomy" id="40571"/>
    <lineage>
        <taxon>Bacteria</taxon>
        <taxon>Bacillati</taxon>
        <taxon>Actinomycetota</taxon>
        <taxon>Actinomycetes</taxon>
        <taxon>Pseudonocardiales</taxon>
        <taxon>Pseudonocardiaceae</taxon>
        <taxon>Lentzea</taxon>
    </lineage>
</organism>
<gene>
    <name evidence="3" type="ORF">SAMN05660733_00880</name>
</gene>
<feature type="compositionally biased region" description="Low complexity" evidence="1">
    <location>
        <begin position="66"/>
        <end position="75"/>
    </location>
</feature>
<dbReference type="Proteomes" id="UP000192840">
    <property type="component" value="Unassembled WGS sequence"/>
</dbReference>
<dbReference type="STRING" id="40571.SAMN05660733_00880"/>
<keyword evidence="4" id="KW-1185">Reference proteome</keyword>
<dbReference type="EMBL" id="FWYC01000004">
    <property type="protein sequence ID" value="SMC66450.1"/>
    <property type="molecule type" value="Genomic_DNA"/>
</dbReference>
<feature type="domain" description="Transcription factor zinc-finger" evidence="2">
    <location>
        <begin position="2"/>
        <end position="40"/>
    </location>
</feature>
<sequence>MQCPKCHANMRTFDRMGVHIEQCDGCRGVFLDYGELESITRLEAQMQAPPPAAPAPPPAAYPQPAQPAWGAAPQQVHHHHGGHAGYGGGYGHRKHRGLGGLFFSS</sequence>
<dbReference type="InterPro" id="IPR027392">
    <property type="entry name" value="TF_Znf"/>
</dbReference>